<protein>
    <submittedName>
        <fullName evidence="1">Uncharacterized protein</fullName>
    </submittedName>
</protein>
<comment type="caution">
    <text evidence="1">The sequence shown here is derived from an EMBL/GenBank/DDBJ whole genome shotgun (WGS) entry which is preliminary data.</text>
</comment>
<organism evidence="1 2">
    <name type="scientific">Auriscalpium vulgare</name>
    <dbReference type="NCBI Taxonomy" id="40419"/>
    <lineage>
        <taxon>Eukaryota</taxon>
        <taxon>Fungi</taxon>
        <taxon>Dikarya</taxon>
        <taxon>Basidiomycota</taxon>
        <taxon>Agaricomycotina</taxon>
        <taxon>Agaricomycetes</taxon>
        <taxon>Russulales</taxon>
        <taxon>Auriscalpiaceae</taxon>
        <taxon>Auriscalpium</taxon>
    </lineage>
</organism>
<evidence type="ECO:0000313" key="2">
    <source>
        <dbReference type="Proteomes" id="UP000814033"/>
    </source>
</evidence>
<gene>
    <name evidence="1" type="ORF">FA95DRAFT_1606143</name>
</gene>
<keyword evidence="2" id="KW-1185">Reference proteome</keyword>
<dbReference type="EMBL" id="MU275906">
    <property type="protein sequence ID" value="KAI0047343.1"/>
    <property type="molecule type" value="Genomic_DNA"/>
</dbReference>
<reference evidence="1" key="2">
    <citation type="journal article" date="2022" name="New Phytol.">
        <title>Evolutionary transition to the ectomycorrhizal habit in the genomes of a hyperdiverse lineage of mushroom-forming fungi.</title>
        <authorList>
            <person name="Looney B."/>
            <person name="Miyauchi S."/>
            <person name="Morin E."/>
            <person name="Drula E."/>
            <person name="Courty P.E."/>
            <person name="Kohler A."/>
            <person name="Kuo A."/>
            <person name="LaButti K."/>
            <person name="Pangilinan J."/>
            <person name="Lipzen A."/>
            <person name="Riley R."/>
            <person name="Andreopoulos W."/>
            <person name="He G."/>
            <person name="Johnson J."/>
            <person name="Nolan M."/>
            <person name="Tritt A."/>
            <person name="Barry K.W."/>
            <person name="Grigoriev I.V."/>
            <person name="Nagy L.G."/>
            <person name="Hibbett D."/>
            <person name="Henrissat B."/>
            <person name="Matheny P.B."/>
            <person name="Labbe J."/>
            <person name="Martin F.M."/>
        </authorList>
    </citation>
    <scope>NUCLEOTIDE SEQUENCE</scope>
    <source>
        <strain evidence="1">FP105234-sp</strain>
    </source>
</reference>
<proteinExistence type="predicted"/>
<evidence type="ECO:0000313" key="1">
    <source>
        <dbReference type="EMBL" id="KAI0047343.1"/>
    </source>
</evidence>
<name>A0ACB8RU06_9AGAM</name>
<dbReference type="Proteomes" id="UP000814033">
    <property type="component" value="Unassembled WGS sequence"/>
</dbReference>
<accession>A0ACB8RU06</accession>
<sequence>MATPSPKSARDYELDESELEAGLRAFATLKPDLAPAKHVLTNSNDPNIRKVYELGYRVHKQAEEADILGVDFTSLKIVPNSSWMFTLNHKGMVDANKMPIKPEAAAKNPGSQHLFTLDCYERIGGRDTPRFTRQVYGQPSSAEVLDFLKRSILFVRPRLPNRASFTVEFAPHMPVLRPFLDSLPRPVSYHFETPPLAEEFYKQSVAVADELKKKGNVAFAARDGAAALTAYMDAADHLCTALDKTPNANQDAAAKRLLVICYANCAAVYLLDGKGMDAALALGQEAEKADPTYAKGYHRQARSHELLGQIEEARQVLERALARQDVHDRESLVAALKALPDAAKNT</sequence>
<reference evidence="1" key="1">
    <citation type="submission" date="2021-02" db="EMBL/GenBank/DDBJ databases">
        <authorList>
            <consortium name="DOE Joint Genome Institute"/>
            <person name="Ahrendt S."/>
            <person name="Looney B.P."/>
            <person name="Miyauchi S."/>
            <person name="Morin E."/>
            <person name="Drula E."/>
            <person name="Courty P.E."/>
            <person name="Chicoki N."/>
            <person name="Fauchery L."/>
            <person name="Kohler A."/>
            <person name="Kuo A."/>
            <person name="Labutti K."/>
            <person name="Pangilinan J."/>
            <person name="Lipzen A."/>
            <person name="Riley R."/>
            <person name="Andreopoulos W."/>
            <person name="He G."/>
            <person name="Johnson J."/>
            <person name="Barry K.W."/>
            <person name="Grigoriev I.V."/>
            <person name="Nagy L."/>
            <person name="Hibbett D."/>
            <person name="Henrissat B."/>
            <person name="Matheny P.B."/>
            <person name="Labbe J."/>
            <person name="Martin F."/>
        </authorList>
    </citation>
    <scope>NUCLEOTIDE SEQUENCE</scope>
    <source>
        <strain evidence="1">FP105234-sp</strain>
    </source>
</reference>